<sequence length="498" mass="57173">MTELNCKYLLGTCYSCQKCLHCFELPQQEPCKCNKNKQPTRTKHPKRAQQIYQRTFKPDPLFPKANKYLFDANGKFGYNSNFEESFSYTFCSTCNSKIQRYRNADRKDQQTLKENNNKVAPSDLSNEKEVVNVDKEKNHRILVSSDTEEGEGIDDIEINDEDSDLEEVKVQIIVKSNIIKVPTAKTLNIEPVSYKKVMEKINLAVQKTLKKKVKSKDYTISYKAVNARGPSNELEDEMDFREFISEYKRIVLANKKMSMIVTVKDDLTKKKKSRNKSSDESGFSSEELQYTKKKKSRAIREEDLSKEERTRSEVISTLCEMYKCNIHATPCFIQDNRHLQLNPARLQLWAREIINEAATYEVPPSYPTFDAKSSVSVNKNNLTAQTQVSQALPATPTPIIIQLPSQFYPNSQEQLTSYSSNNTNVLLASPNTLPSIGEFFSSLDQKHNCNVYSNFENAFLEEEIAVNVIKDLSDDQLQKLGVVKIGWQKNIKRAAQRF</sequence>
<name>A0A2I1HGK6_9GLOM</name>
<evidence type="ECO:0000259" key="2">
    <source>
        <dbReference type="PROSITE" id="PS50105"/>
    </source>
</evidence>
<dbReference type="PROSITE" id="PS50105">
    <property type="entry name" value="SAM_DOMAIN"/>
    <property type="match status" value="1"/>
</dbReference>
<feature type="region of interest" description="Disordered" evidence="1">
    <location>
        <begin position="105"/>
        <end position="124"/>
    </location>
</feature>
<evidence type="ECO:0000256" key="1">
    <source>
        <dbReference type="SAM" id="MobiDB-lite"/>
    </source>
</evidence>
<evidence type="ECO:0000313" key="3">
    <source>
        <dbReference type="EMBL" id="PKY58012.1"/>
    </source>
</evidence>
<evidence type="ECO:0000313" key="4">
    <source>
        <dbReference type="Proteomes" id="UP000234323"/>
    </source>
</evidence>
<feature type="domain" description="SAM" evidence="2">
    <location>
        <begin position="431"/>
        <end position="498"/>
    </location>
</feature>
<dbReference type="AlphaFoldDB" id="A0A2I1HGK6"/>
<dbReference type="CDD" id="cd09487">
    <property type="entry name" value="SAM_superfamily"/>
    <property type="match status" value="1"/>
</dbReference>
<dbReference type="InterPro" id="IPR001660">
    <property type="entry name" value="SAM"/>
</dbReference>
<dbReference type="Proteomes" id="UP000234323">
    <property type="component" value="Unassembled WGS sequence"/>
</dbReference>
<proteinExistence type="predicted"/>
<organism evidence="3 4">
    <name type="scientific">Rhizophagus irregularis</name>
    <dbReference type="NCBI Taxonomy" id="588596"/>
    <lineage>
        <taxon>Eukaryota</taxon>
        <taxon>Fungi</taxon>
        <taxon>Fungi incertae sedis</taxon>
        <taxon>Mucoromycota</taxon>
        <taxon>Glomeromycotina</taxon>
        <taxon>Glomeromycetes</taxon>
        <taxon>Glomerales</taxon>
        <taxon>Glomeraceae</taxon>
        <taxon>Rhizophagus</taxon>
    </lineage>
</organism>
<dbReference type="EMBL" id="LLXI01002806">
    <property type="protein sequence ID" value="PKY58012.1"/>
    <property type="molecule type" value="Genomic_DNA"/>
</dbReference>
<accession>A0A2I1HGK6</accession>
<protein>
    <recommendedName>
        <fullName evidence="2">SAM domain-containing protein</fullName>
    </recommendedName>
</protein>
<feature type="region of interest" description="Disordered" evidence="1">
    <location>
        <begin position="268"/>
        <end position="288"/>
    </location>
</feature>
<dbReference type="InterPro" id="IPR013761">
    <property type="entry name" value="SAM/pointed_sf"/>
</dbReference>
<gene>
    <name evidence="3" type="ORF">RhiirA4_479548</name>
</gene>
<dbReference type="VEuPathDB" id="FungiDB:FUN_017874"/>
<dbReference type="SUPFAM" id="SSF47769">
    <property type="entry name" value="SAM/Pointed domain"/>
    <property type="match status" value="1"/>
</dbReference>
<reference evidence="3 4" key="1">
    <citation type="submission" date="2015-10" db="EMBL/GenBank/DDBJ databases">
        <title>Genome analyses suggest a sexual origin of heterokaryosis in a supposedly ancient asexual fungus.</title>
        <authorList>
            <person name="Ropars J."/>
            <person name="Sedzielewska K."/>
            <person name="Noel J."/>
            <person name="Charron P."/>
            <person name="Farinelli L."/>
            <person name="Marton T."/>
            <person name="Kruger M."/>
            <person name="Pelin A."/>
            <person name="Brachmann A."/>
            <person name="Corradi N."/>
        </authorList>
    </citation>
    <scope>NUCLEOTIDE SEQUENCE [LARGE SCALE GENOMIC DNA]</scope>
    <source>
        <strain evidence="3 4">A4</strain>
    </source>
</reference>
<comment type="caution">
    <text evidence="3">The sequence shown here is derived from an EMBL/GenBank/DDBJ whole genome shotgun (WGS) entry which is preliminary data.</text>
</comment>
<keyword evidence="4" id="KW-1185">Reference proteome</keyword>
<dbReference type="VEuPathDB" id="FungiDB:RhiirFUN_009676"/>
<dbReference type="Gene3D" id="1.10.150.50">
    <property type="entry name" value="Transcription Factor, Ets-1"/>
    <property type="match status" value="1"/>
</dbReference>